<dbReference type="InterPro" id="IPR029063">
    <property type="entry name" value="SAM-dependent_MTases_sf"/>
</dbReference>
<sequence>MTSLLYNINSSDSVQTDLCELASKYETDKVQHGYTIYYDQVLKNIRYKKINMLEIGIFKGSSIKMWNDYFSFGEIYCIDNCVRNSAGHLLCSENILNYLNNFSSRIHAIKCCQKNNDGLQSIFENVELDLIVDDGQHFQEHMLVSLGNLFNKIKNGGVYIIEDICTMWGFQTGSWWGQKHGVLYTNAINEGGRNLWIDKYNKDGKLEDEESFNDTVWYVLHKFNETKQFYSEYLTDEQNLYLTNNILSIEIISSPQKRDQNLHNLLGIPEYKGTPDSKLKAGCIAIIKKK</sequence>
<evidence type="ECO:0008006" key="2">
    <source>
        <dbReference type="Google" id="ProtNLM"/>
    </source>
</evidence>
<name>A0A6C0KFZ6_9ZZZZ</name>
<dbReference type="EMBL" id="MN740878">
    <property type="protein sequence ID" value="QHU16263.1"/>
    <property type="molecule type" value="Genomic_DNA"/>
</dbReference>
<dbReference type="Gene3D" id="3.40.50.150">
    <property type="entry name" value="Vaccinia Virus protein VP39"/>
    <property type="match status" value="1"/>
</dbReference>
<reference evidence="1" key="1">
    <citation type="journal article" date="2020" name="Nature">
        <title>Giant virus diversity and host interactions through global metagenomics.</title>
        <authorList>
            <person name="Schulz F."/>
            <person name="Roux S."/>
            <person name="Paez-Espino D."/>
            <person name="Jungbluth S."/>
            <person name="Walsh D.A."/>
            <person name="Denef V.J."/>
            <person name="McMahon K.D."/>
            <person name="Konstantinidis K.T."/>
            <person name="Eloe-Fadrosh E.A."/>
            <person name="Kyrpides N.C."/>
            <person name="Woyke T."/>
        </authorList>
    </citation>
    <scope>NUCLEOTIDE SEQUENCE</scope>
    <source>
        <strain evidence="1">GVMAG-S-3300011013-78</strain>
    </source>
</reference>
<organism evidence="1">
    <name type="scientific">viral metagenome</name>
    <dbReference type="NCBI Taxonomy" id="1070528"/>
    <lineage>
        <taxon>unclassified sequences</taxon>
        <taxon>metagenomes</taxon>
        <taxon>organismal metagenomes</taxon>
    </lineage>
</organism>
<evidence type="ECO:0000313" key="1">
    <source>
        <dbReference type="EMBL" id="QHU16263.1"/>
    </source>
</evidence>
<dbReference type="SUPFAM" id="SSF53335">
    <property type="entry name" value="S-adenosyl-L-methionine-dependent methyltransferases"/>
    <property type="match status" value="1"/>
</dbReference>
<dbReference type="AlphaFoldDB" id="A0A6C0KFZ6"/>
<accession>A0A6C0KFZ6</accession>
<proteinExistence type="predicted"/>
<protein>
    <recommendedName>
        <fullName evidence="2">Methyltransferase</fullName>
    </recommendedName>
</protein>